<sequence length="142" mass="16543">MVRPIFHPGVNTLADRRKYCFWGLHFLRRKEELYLFNFGEVMAEVKCYGQLFLWRGDRFKRATIVGHAWVKIELKSPSKPDYLSNLNDNLLAVNSICRHTHLLGGFVGMFRTSFTELDRSVSVPDAGTRSDRWIGGRGQRFF</sequence>
<name>A0AAV4T8B2_CAEEX</name>
<evidence type="ECO:0000313" key="1">
    <source>
        <dbReference type="EMBL" id="GIY42510.1"/>
    </source>
</evidence>
<dbReference type="AlphaFoldDB" id="A0AAV4T8B2"/>
<comment type="caution">
    <text evidence="1">The sequence shown here is derived from an EMBL/GenBank/DDBJ whole genome shotgun (WGS) entry which is preliminary data.</text>
</comment>
<dbReference type="EMBL" id="BPLR01010857">
    <property type="protein sequence ID" value="GIY42510.1"/>
    <property type="molecule type" value="Genomic_DNA"/>
</dbReference>
<keyword evidence="2" id="KW-1185">Reference proteome</keyword>
<evidence type="ECO:0000313" key="2">
    <source>
        <dbReference type="Proteomes" id="UP001054945"/>
    </source>
</evidence>
<gene>
    <name evidence="1" type="ORF">CEXT_211891</name>
</gene>
<organism evidence="1 2">
    <name type="scientific">Caerostris extrusa</name>
    <name type="common">Bark spider</name>
    <name type="synonym">Caerostris bankana</name>
    <dbReference type="NCBI Taxonomy" id="172846"/>
    <lineage>
        <taxon>Eukaryota</taxon>
        <taxon>Metazoa</taxon>
        <taxon>Ecdysozoa</taxon>
        <taxon>Arthropoda</taxon>
        <taxon>Chelicerata</taxon>
        <taxon>Arachnida</taxon>
        <taxon>Araneae</taxon>
        <taxon>Araneomorphae</taxon>
        <taxon>Entelegynae</taxon>
        <taxon>Araneoidea</taxon>
        <taxon>Araneidae</taxon>
        <taxon>Caerostris</taxon>
    </lineage>
</organism>
<proteinExistence type="predicted"/>
<dbReference type="Proteomes" id="UP001054945">
    <property type="component" value="Unassembled WGS sequence"/>
</dbReference>
<protein>
    <submittedName>
        <fullName evidence="1">Uncharacterized protein</fullName>
    </submittedName>
</protein>
<reference evidence="1 2" key="1">
    <citation type="submission" date="2021-06" db="EMBL/GenBank/DDBJ databases">
        <title>Caerostris extrusa draft genome.</title>
        <authorList>
            <person name="Kono N."/>
            <person name="Arakawa K."/>
        </authorList>
    </citation>
    <scope>NUCLEOTIDE SEQUENCE [LARGE SCALE GENOMIC DNA]</scope>
</reference>
<accession>A0AAV4T8B2</accession>